<dbReference type="EMBL" id="WWBZ02000082">
    <property type="protein sequence ID" value="KAF4301195.1"/>
    <property type="molecule type" value="Genomic_DNA"/>
</dbReference>
<sequence length="554" mass="60447">MAEDTPRRLSRSDSISQNSDTSQTAQEFINSQLQLEADAREVLPYQFDTCSRPLGPLRQKAWSCLTCNPPPDDPSEPYIPAGVCYSCHVSCHGEHQLVELFAKRNFVCDCGTTRIQSDSPCTLRVNEATGIKGDVRAESPAPSNHYDHNYRNRFCGCGQEYNAHEEKGTMFQCLGLGTVEDGGCGEDWWHPECLVGLPRDWYKKGTSKTAEGKVDGETINSASEKDADGVKVDSAAQANGHTAKPGEGSGEDATDEIAEDELPLPVGFPDEDAFEHLICYKCVEAFPWIKRYAAAPGFLSPVYYQEGGDAKKGVQENKEKTPGVPSATASTEESSSKKRKAPESEDAVAPETEATKRQRNSQEPLNDIPTSLDTPANPRSTKAICHYSNLPPAPTGQLTLFLKEDFRDQICRCPACFPLLTQHPYLLEEEDVYEPPVSESDDADPPGTGSVGSRSLLDRGEAALSNMDRVRAIEGVMVYNHLKDKVKDFLKPFAESGTPVGAEDIKAYFERLRGDAEGIMAARGEAEKGGENRKEDGEGGGENGAANRKEQSGY</sequence>
<dbReference type="OrthoDB" id="10262564at2759"/>
<feature type="compositionally biased region" description="Basic and acidic residues" evidence="5">
    <location>
        <begin position="1"/>
        <end position="11"/>
    </location>
</feature>
<keyword evidence="2" id="KW-0863">Zinc-finger</keyword>
<dbReference type="Pfam" id="PF02207">
    <property type="entry name" value="zf-UBR"/>
    <property type="match status" value="1"/>
</dbReference>
<comment type="caution">
    <text evidence="7">The sequence shown here is derived from an EMBL/GenBank/DDBJ whole genome shotgun (WGS) entry which is preliminary data.</text>
</comment>
<evidence type="ECO:0000256" key="5">
    <source>
        <dbReference type="SAM" id="MobiDB-lite"/>
    </source>
</evidence>
<feature type="compositionally biased region" description="Basic and acidic residues" evidence="5">
    <location>
        <begin position="524"/>
        <end position="537"/>
    </location>
</feature>
<feature type="region of interest" description="Disordered" evidence="5">
    <location>
        <begin position="434"/>
        <end position="456"/>
    </location>
</feature>
<feature type="domain" description="UBR-type" evidence="6">
    <location>
        <begin position="48"/>
        <end position="126"/>
    </location>
</feature>
<keyword evidence="1" id="KW-0479">Metal-binding</keyword>
<feature type="region of interest" description="Disordered" evidence="5">
    <location>
        <begin position="313"/>
        <end position="385"/>
    </location>
</feature>
<accession>A0A8H4MXL2</accession>
<dbReference type="GO" id="GO:0061630">
    <property type="term" value="F:ubiquitin protein ligase activity"/>
    <property type="evidence" value="ECO:0007669"/>
    <property type="project" value="InterPro"/>
</dbReference>
<keyword evidence="8" id="KW-1185">Reference proteome</keyword>
<proteinExistence type="predicted"/>
<feature type="region of interest" description="Disordered" evidence="5">
    <location>
        <begin position="520"/>
        <end position="554"/>
    </location>
</feature>
<organism evidence="7 8">
    <name type="scientific">Botryosphaeria dothidea</name>
    <dbReference type="NCBI Taxonomy" id="55169"/>
    <lineage>
        <taxon>Eukaryota</taxon>
        <taxon>Fungi</taxon>
        <taxon>Dikarya</taxon>
        <taxon>Ascomycota</taxon>
        <taxon>Pezizomycotina</taxon>
        <taxon>Dothideomycetes</taxon>
        <taxon>Dothideomycetes incertae sedis</taxon>
        <taxon>Botryosphaeriales</taxon>
        <taxon>Botryosphaeriaceae</taxon>
        <taxon>Botryosphaeria</taxon>
    </lineage>
</organism>
<dbReference type="PROSITE" id="PS51157">
    <property type="entry name" value="ZF_UBR"/>
    <property type="match status" value="1"/>
</dbReference>
<dbReference type="AlphaFoldDB" id="A0A8H4MXL2"/>
<evidence type="ECO:0000313" key="7">
    <source>
        <dbReference type="EMBL" id="KAF4301195.1"/>
    </source>
</evidence>
<feature type="compositionally biased region" description="Polar residues" evidence="5">
    <location>
        <begin position="12"/>
        <end position="24"/>
    </location>
</feature>
<keyword evidence="3" id="KW-0862">Zinc</keyword>
<protein>
    <submittedName>
        <fullName evidence="7">Zinc finger N-recognin protein</fullName>
    </submittedName>
</protein>
<evidence type="ECO:0000313" key="8">
    <source>
        <dbReference type="Proteomes" id="UP000572817"/>
    </source>
</evidence>
<dbReference type="PANTHER" id="PTHR13513:SF9">
    <property type="entry name" value="E3 UBIQUITIN-PROTEIN LIGASE UBR7-RELATED"/>
    <property type="match status" value="1"/>
</dbReference>
<dbReference type="GO" id="GO:0008270">
    <property type="term" value="F:zinc ion binding"/>
    <property type="evidence" value="ECO:0007669"/>
    <property type="project" value="UniProtKB-KW"/>
</dbReference>
<reference evidence="7" key="1">
    <citation type="submission" date="2020-04" db="EMBL/GenBank/DDBJ databases">
        <title>Genome Assembly and Annotation of Botryosphaeria dothidea sdau 11-99, a Latent Pathogen of Apple Fruit Ring Rot in China.</title>
        <authorList>
            <person name="Yu C."/>
            <person name="Diao Y."/>
            <person name="Lu Q."/>
            <person name="Zhao J."/>
            <person name="Cui S."/>
            <person name="Peng C."/>
            <person name="He B."/>
            <person name="Liu H."/>
        </authorList>
    </citation>
    <scope>NUCLEOTIDE SEQUENCE [LARGE SCALE GENOMIC DNA]</scope>
    <source>
        <strain evidence="7">Sdau11-99</strain>
    </source>
</reference>
<name>A0A8H4MXL2_9PEZI</name>
<dbReference type="Proteomes" id="UP000572817">
    <property type="component" value="Unassembled WGS sequence"/>
</dbReference>
<dbReference type="CDD" id="cd19677">
    <property type="entry name" value="UBR-box_UBR7"/>
    <property type="match status" value="1"/>
</dbReference>
<evidence type="ECO:0000256" key="1">
    <source>
        <dbReference type="ARBA" id="ARBA00022723"/>
    </source>
</evidence>
<dbReference type="GO" id="GO:0005737">
    <property type="term" value="C:cytoplasm"/>
    <property type="evidence" value="ECO:0007669"/>
    <property type="project" value="TreeGrafter"/>
</dbReference>
<dbReference type="InterPro" id="IPR003126">
    <property type="entry name" value="Znf_UBR"/>
</dbReference>
<dbReference type="InterPro" id="IPR047506">
    <property type="entry name" value="UBR7-like_UBR-box"/>
</dbReference>
<dbReference type="InterPro" id="IPR040204">
    <property type="entry name" value="UBR7"/>
</dbReference>
<evidence type="ECO:0000256" key="3">
    <source>
        <dbReference type="ARBA" id="ARBA00022833"/>
    </source>
</evidence>
<feature type="region of interest" description="Disordered" evidence="5">
    <location>
        <begin position="206"/>
        <end position="254"/>
    </location>
</feature>
<evidence type="ECO:0000259" key="6">
    <source>
        <dbReference type="PROSITE" id="PS51157"/>
    </source>
</evidence>
<evidence type="ECO:0000256" key="2">
    <source>
        <dbReference type="ARBA" id="ARBA00022771"/>
    </source>
</evidence>
<gene>
    <name evidence="7" type="ORF">GTA08_BOTSDO10607</name>
</gene>
<dbReference type="PANTHER" id="PTHR13513">
    <property type="entry name" value="E3 UBIQUITIN-PROTEIN LIGASE UBR7"/>
    <property type="match status" value="1"/>
</dbReference>
<feature type="compositionally biased region" description="Acidic residues" evidence="5">
    <location>
        <begin position="434"/>
        <end position="444"/>
    </location>
</feature>
<feature type="zinc finger region" description="UBR-type" evidence="4">
    <location>
        <begin position="48"/>
        <end position="126"/>
    </location>
</feature>
<feature type="compositionally biased region" description="Polar residues" evidence="5">
    <location>
        <begin position="361"/>
        <end position="380"/>
    </location>
</feature>
<evidence type="ECO:0000256" key="4">
    <source>
        <dbReference type="PROSITE-ProRule" id="PRU00508"/>
    </source>
</evidence>
<feature type="region of interest" description="Disordered" evidence="5">
    <location>
        <begin position="1"/>
        <end position="24"/>
    </location>
</feature>
<dbReference type="SMART" id="SM00396">
    <property type="entry name" value="ZnF_UBR1"/>
    <property type="match status" value="1"/>
</dbReference>